<protein>
    <recommendedName>
        <fullName evidence="3">Zinc knuckle CX2CX4HX4C</fullName>
    </recommendedName>
</protein>
<organism evidence="2">
    <name type="scientific">Tanacetum cinerariifolium</name>
    <name type="common">Dalmatian daisy</name>
    <name type="synonym">Chrysanthemum cinerariifolium</name>
    <dbReference type="NCBI Taxonomy" id="118510"/>
    <lineage>
        <taxon>Eukaryota</taxon>
        <taxon>Viridiplantae</taxon>
        <taxon>Streptophyta</taxon>
        <taxon>Embryophyta</taxon>
        <taxon>Tracheophyta</taxon>
        <taxon>Spermatophyta</taxon>
        <taxon>Magnoliopsida</taxon>
        <taxon>eudicotyledons</taxon>
        <taxon>Gunneridae</taxon>
        <taxon>Pentapetalae</taxon>
        <taxon>asterids</taxon>
        <taxon>campanulids</taxon>
        <taxon>Asterales</taxon>
        <taxon>Asteraceae</taxon>
        <taxon>Asteroideae</taxon>
        <taxon>Anthemideae</taxon>
        <taxon>Anthemidinae</taxon>
        <taxon>Tanacetum</taxon>
    </lineage>
</organism>
<sequence length="223" mass="24564">MVMPKFTTKGHYTCNVRVEYEWKPHRCSSCKVFEHIHKECTKNAGEKKTVKKPSQTSQGVSVGPKMGFKPQKEYRPVTKKPNASSSGNKKNGVVPTVEVSNSNLFDDLNSVDNDGEFGTNRGTTNLVNNKATSSGFSFMNIDNDGEFANNTPIGEKIDKIERQIGKGKLRLLDNDGNPLVSTGIVESDSEVDVIFDETVNLRISTIGKYGSDKGYGTNSFLEQ</sequence>
<evidence type="ECO:0008006" key="3">
    <source>
        <dbReference type="Google" id="ProtNLM"/>
    </source>
</evidence>
<evidence type="ECO:0000313" key="2">
    <source>
        <dbReference type="EMBL" id="GEU48288.1"/>
    </source>
</evidence>
<evidence type="ECO:0000256" key="1">
    <source>
        <dbReference type="SAM" id="MobiDB-lite"/>
    </source>
</evidence>
<accession>A0A6L2KFL0</accession>
<dbReference type="AlphaFoldDB" id="A0A6L2KFL0"/>
<dbReference type="EMBL" id="BKCJ010002399">
    <property type="protein sequence ID" value="GEU48288.1"/>
    <property type="molecule type" value="Genomic_DNA"/>
</dbReference>
<name>A0A6L2KFL0_TANCI</name>
<reference evidence="2" key="1">
    <citation type="journal article" date="2019" name="Sci. Rep.">
        <title>Draft genome of Tanacetum cinerariifolium, the natural source of mosquito coil.</title>
        <authorList>
            <person name="Yamashiro T."/>
            <person name="Shiraishi A."/>
            <person name="Satake H."/>
            <person name="Nakayama K."/>
        </authorList>
    </citation>
    <scope>NUCLEOTIDE SEQUENCE</scope>
</reference>
<gene>
    <name evidence="2" type="ORF">Tci_020266</name>
</gene>
<proteinExistence type="predicted"/>
<comment type="caution">
    <text evidence="2">The sequence shown here is derived from an EMBL/GenBank/DDBJ whole genome shotgun (WGS) entry which is preliminary data.</text>
</comment>
<feature type="region of interest" description="Disordered" evidence="1">
    <location>
        <begin position="44"/>
        <end position="94"/>
    </location>
</feature>